<keyword evidence="5" id="KW-0106">Calcium</keyword>
<dbReference type="InterPro" id="IPR036872">
    <property type="entry name" value="CH_dom_sf"/>
</dbReference>
<dbReference type="Gene3D" id="1.10.418.10">
    <property type="entry name" value="Calponin-like domain"/>
    <property type="match status" value="1"/>
</dbReference>
<feature type="region of interest" description="Disordered" evidence="8">
    <location>
        <begin position="1905"/>
        <end position="1928"/>
    </location>
</feature>
<feature type="domain" description="C2" evidence="10">
    <location>
        <begin position="2268"/>
        <end position="2417"/>
    </location>
</feature>
<dbReference type="GO" id="GO:0046872">
    <property type="term" value="F:metal ion binding"/>
    <property type="evidence" value="ECO:0007669"/>
    <property type="project" value="UniProtKB-KW"/>
</dbReference>
<dbReference type="Pfam" id="PF16165">
    <property type="entry name" value="Ferlin_C"/>
    <property type="match status" value="1"/>
</dbReference>
<feature type="region of interest" description="Disordered" evidence="8">
    <location>
        <begin position="1"/>
        <end position="86"/>
    </location>
</feature>
<evidence type="ECO:0000256" key="8">
    <source>
        <dbReference type="SAM" id="MobiDB-lite"/>
    </source>
</evidence>
<keyword evidence="2 9" id="KW-0812">Transmembrane</keyword>
<evidence type="ECO:0000256" key="5">
    <source>
        <dbReference type="ARBA" id="ARBA00022837"/>
    </source>
</evidence>
<dbReference type="Pfam" id="PF00168">
    <property type="entry name" value="C2"/>
    <property type="match status" value="6"/>
</dbReference>
<dbReference type="InterPro" id="IPR032362">
    <property type="entry name" value="Ferlin_C"/>
</dbReference>
<dbReference type="PROSITE" id="PS50021">
    <property type="entry name" value="CH"/>
    <property type="match status" value="1"/>
</dbReference>
<dbReference type="OrthoDB" id="10059618at2759"/>
<keyword evidence="7 9" id="KW-0472">Membrane</keyword>
<accession>A0A0R3U1K4</accession>
<dbReference type="EMBL" id="UXSR01000019">
    <property type="protein sequence ID" value="VDD74251.1"/>
    <property type="molecule type" value="Genomic_DNA"/>
</dbReference>
<evidence type="ECO:0000259" key="10">
    <source>
        <dbReference type="PROSITE" id="PS50004"/>
    </source>
</evidence>
<reference evidence="12 13" key="1">
    <citation type="submission" date="2018-10" db="EMBL/GenBank/DDBJ databases">
        <authorList>
            <consortium name="Pathogen Informatics"/>
        </authorList>
    </citation>
    <scope>NUCLEOTIDE SEQUENCE [LARGE SCALE GENOMIC DNA]</scope>
</reference>
<feature type="domain" description="Calponin-homology (CH)" evidence="11">
    <location>
        <begin position="217"/>
        <end position="327"/>
    </location>
</feature>
<feature type="domain" description="C2" evidence="10">
    <location>
        <begin position="1273"/>
        <end position="1401"/>
    </location>
</feature>
<sequence>MNQTRSRLFSDTDERPQPVPRKTLSPHNAHPSKLYVRRTTPSPPPRRPRLSRPMGSESPEDARRTPSPLPPLPKRHTTSSLPPNSIDLRIARVRPFLFPQRSFSPAEDSLSSVTPDGSPQGELRPPDAWATEFARLPRLSRQTTETSADVGEDSDDLSTDSSYEDLPVPRLRGRNPQGISRIPGHHSLRRPGESVPPTAVSSQHQQEFVKHSQTTGFVNSKILVSRLNVHLPSTPQELANELKTGVHLAQFLNNLLGYKAVKKVYEATGASWQYRARQNLFHCREVIRQVGIPKHRLFSVSRLLAADTTVGLFGLLHCLQTLVEVWTSKTSAYMVGGLRVREKLSSHTTASRSIIGDITARRYQRHRPASAHHELTTRPAQGQNACYFGVELIWKVARRIEPNDDLIITAFDVSKYRPKKTIGSVSVNLAALAQRQVLNLEEPLVDANKMVTKATLSFDLFYRPPDQGEAGLDIGRFEHPLADLQQIRGADDLDFDDGEADGAEFGEQDNLMNLYGFGDVAGAEIDVPSEHSSDLSAPIRSKAIDSEFNIQKPQIDGNRAVLFFRDPKLKPLIDPTILKSETFTVSVTVVEVRELPGVNVNPMVAVTAAGKTRKTDIKFYTNNPYYNKFLSFEYFLPRTAVFDELIWIRVYNLSSRMIARILPGKLIGEFVIDVRTIYESKGHNLTNKWAVLIDPKKPLSGPQGYVRVDMAFLGKDDIPKHIKHEKDDEDISLEGNQLVPKGITNLSKRNITEFSVKVYRAEGLPPMNTDIVTSIKQAFVGESAPMCDPYVEVSFGGHSAKTKVKKFTYTPIWNQEIVFCDFFPPLTHTIRLCVRDWEAVKDETIATHLIDLKKILDKSSENVMPTFGPSWVNLYGAPRTYTYEQAKRPEDELNRSLGEGVAYRGRLLVAIKAQPSKDAMKTGAILRGTPPVSELVAGRKSPYLLFVAFYGISVVDPEIGNEKLPIQFEITIGRLWFNKQILFVGNYGNKIDGKKGGILVKEQSPLKSETRARVQWDHSLTELMELKSDDGLYYHVDFGGVQPCLFLLSEFEDHRLRMCIPNIIEKLRTDFSCAMDQIHYLLHRRKPGSARHRLRQILLYKSRIFRKAANDVRSCRGTAPKTMLDLSYQRRVRTDLLRIEIRLKRLGRKLNGANLYEAIREANAVIHRLSELMDCPQHGLPDVFVSMVLDNKRIGFVRIPARDIYYSSSDAERGKLTSQVTTHFVRKPGHRGVGEKGWRIQCQLRMYTWLGLVKDYLAYKSGLPEGYDPECVLGVDPPKSLIYVDSSKFELRCYLYLAKNLLASNKTGFSDPMARVLIDNEMLETFPIYDTMSPLWDVTLIKTNITFYHLPEGVLRNPPQIIVEFFDVIAPKVSNFLGRCFCEPNIVIKGSDYQPPQLQWWQIYRGQTTAGKLLASFDLIQIDALDDIDAIPTVEDLADFTRRFNERILLGPSCGIPFSDDSDDYEEYGEQWDDEIQQAARLFDEEAMAELEAPLDGDMEDTRSLVSAGTSGTLVSTATTGTRKKKKKAKVGLATADLVRWRADDALRLPENIRPPLGRYRLEVVFWGVRELRRQFLLPVNRPIITIEVGGTKVVSDLLRSAKINPLFEKRLKYVDLYLPLDEKLWPPITVMCHDHRMFGVSITVGLCTLPNPTDFFEKKDLEVYDEYESSTPIGSEAPPEEKAPIFSKALAGMGEPEAEELAPQAEDTAFQAGRYGAPQQPSVYSGASAEADEDSDSESGTGEKDSTAVSMTTGSHPGMYTERDPILKGSPGKPTGQPRGYDGPLAKDTPQAGIKTFPVNPLTKLSKQNLNTLDWWSRLFASLNDIDLDENTSNDGDSDEIDSKFEDNLENVELPPEDAEQDEEVIVAEIPEEVVIQGGRKSRRNQIRKFFHLKPKKELTALERFEKQKQKEKKKKAKKNKKGKSEPKILRKIRGDAKKAFLRELEQDIVITTAGIDPSLIERIKIYSTELEEVPEFQGFSTPIRNFKLFRGKQDDDDTLAEERAVGYFKGNIKLYPIPEDAEPPESVEDLHSFPTLPQRFNWRILVRCYIIRAFNLHPADPTGLADPYLVVSMGKQVYNDKSNYIPKTLRPTFGKMFQFEVEFPTTTVLHIEVMDHDILGSDDMIGQTVIDLESRFHSPHRATCGLAKTYYSHSYAQWRDSKLPTEILADLCKKSGIPPPVYAQIDNTVKVGGKAFYADTTIVDETETKKKSNEPLALAALNHWDEVPGGIALVPEHVEVRRLLHPEKGSLEQGRLMMWVDMFDRDEERPPPSIDVTPRTPEAWELRCIIYNTAEVVLNDTSLFSNEKSADIYVRGWVKGVGEDDQKTDVHYRSLSGEGNFNWRFVFPFNYMRHEDRIVFSRKKAFDLDPEEVKMPCDLTLQVWDNELVRSDKFLGSIALKLSHMPRPAKTPATCGLHQLEKTCPSLSLFENKQIRGWWPLVIKDDDEEGDVVQGKVEVELHLVSGQDAEASPVGKGHEEPEALPQPDRPDSSFMSFFGPLNTIRYLIKYKLKWILIKILIAFLILLIVFLLIYTSPGWISKKIWNA</sequence>
<dbReference type="InterPro" id="IPR037721">
    <property type="entry name" value="Ferlin"/>
</dbReference>
<keyword evidence="13" id="KW-1185">Reference proteome</keyword>
<dbReference type="GO" id="GO:0007009">
    <property type="term" value="P:plasma membrane organization"/>
    <property type="evidence" value="ECO:0007669"/>
    <property type="project" value="TreeGrafter"/>
</dbReference>
<feature type="compositionally biased region" description="Basic residues" evidence="8">
    <location>
        <begin position="1911"/>
        <end position="1923"/>
    </location>
</feature>
<dbReference type="CDD" id="cd04017">
    <property type="entry name" value="C2D_Ferlin"/>
    <property type="match status" value="1"/>
</dbReference>
<dbReference type="InterPro" id="IPR001715">
    <property type="entry name" value="CH_dom"/>
</dbReference>
<dbReference type="InterPro" id="IPR037722">
    <property type="entry name" value="C2C_Ferlin"/>
</dbReference>
<dbReference type="PANTHER" id="PTHR12546">
    <property type="entry name" value="FER-1-LIKE"/>
    <property type="match status" value="1"/>
</dbReference>
<dbReference type="SMART" id="SM01202">
    <property type="entry name" value="FerI"/>
    <property type="match status" value="1"/>
</dbReference>
<dbReference type="InterPro" id="IPR037723">
    <property type="entry name" value="C2D_Ferlin"/>
</dbReference>
<feature type="domain" description="C2" evidence="10">
    <location>
        <begin position="565"/>
        <end position="687"/>
    </location>
</feature>
<protein>
    <recommendedName>
        <fullName evidence="14">C2 domain-containing protein</fullName>
    </recommendedName>
</protein>
<dbReference type="InterPro" id="IPR055072">
    <property type="entry name" value="Ferlin_DSRM"/>
</dbReference>
<comment type="subcellular location">
    <subcellularLocation>
        <location evidence="1">Membrane</location>
        <topology evidence="1">Single-pass membrane protein</topology>
    </subcellularLocation>
</comment>
<dbReference type="Pfam" id="PF08150">
    <property type="entry name" value="FerB"/>
    <property type="match status" value="1"/>
</dbReference>
<evidence type="ECO:0000256" key="9">
    <source>
        <dbReference type="SAM" id="Phobius"/>
    </source>
</evidence>
<dbReference type="SMART" id="SM00239">
    <property type="entry name" value="C2"/>
    <property type="match status" value="5"/>
</dbReference>
<proteinExistence type="predicted"/>
<evidence type="ECO:0000256" key="2">
    <source>
        <dbReference type="ARBA" id="ARBA00022692"/>
    </source>
</evidence>
<dbReference type="STRING" id="53468.A0A0R3U1K4"/>
<evidence type="ECO:0000256" key="6">
    <source>
        <dbReference type="ARBA" id="ARBA00022989"/>
    </source>
</evidence>
<dbReference type="SMART" id="SM01201">
    <property type="entry name" value="FerB"/>
    <property type="match status" value="1"/>
</dbReference>
<dbReference type="InterPro" id="IPR000008">
    <property type="entry name" value="C2_dom"/>
</dbReference>
<evidence type="ECO:0000256" key="3">
    <source>
        <dbReference type="ARBA" id="ARBA00022723"/>
    </source>
</evidence>
<dbReference type="CDD" id="cd04018">
    <property type="entry name" value="C2C_Ferlin"/>
    <property type="match status" value="1"/>
</dbReference>
<dbReference type="PANTHER" id="PTHR12546:SF60">
    <property type="entry name" value="MISFIRE, ISOFORM F"/>
    <property type="match status" value="1"/>
</dbReference>
<dbReference type="PROSITE" id="PS50004">
    <property type="entry name" value="C2"/>
    <property type="match status" value="6"/>
</dbReference>
<evidence type="ECO:0000259" key="11">
    <source>
        <dbReference type="PROSITE" id="PS50021"/>
    </source>
</evidence>
<feature type="domain" description="C2" evidence="10">
    <location>
        <begin position="2021"/>
        <end position="2147"/>
    </location>
</feature>
<feature type="transmembrane region" description="Helical" evidence="9">
    <location>
        <begin position="2516"/>
        <end position="2536"/>
    </location>
</feature>
<dbReference type="InterPro" id="IPR037725">
    <property type="entry name" value="C2F_Ferlin"/>
</dbReference>
<keyword evidence="3" id="KW-0479">Metal-binding</keyword>
<dbReference type="GO" id="GO:0016020">
    <property type="term" value="C:membrane"/>
    <property type="evidence" value="ECO:0007669"/>
    <property type="project" value="UniProtKB-SubCell"/>
</dbReference>
<keyword evidence="6 9" id="KW-1133">Transmembrane helix</keyword>
<evidence type="ECO:0000256" key="1">
    <source>
        <dbReference type="ARBA" id="ARBA00004167"/>
    </source>
</evidence>
<dbReference type="Proteomes" id="UP000267029">
    <property type="component" value="Unassembled WGS sequence"/>
</dbReference>
<dbReference type="CDD" id="cd04037">
    <property type="entry name" value="C2E_Ferlin"/>
    <property type="match status" value="1"/>
</dbReference>
<dbReference type="InterPro" id="IPR035892">
    <property type="entry name" value="C2_domain_sf"/>
</dbReference>
<dbReference type="SUPFAM" id="SSF49562">
    <property type="entry name" value="C2 domain (Calcium/lipid-binding domain, CaLB)"/>
    <property type="match status" value="6"/>
</dbReference>
<feature type="region of interest" description="Disordered" evidence="8">
    <location>
        <begin position="1717"/>
        <end position="1796"/>
    </location>
</feature>
<dbReference type="InterPro" id="IPR012561">
    <property type="entry name" value="Ferlin_B-domain"/>
</dbReference>
<feature type="region of interest" description="Disordered" evidence="8">
    <location>
        <begin position="2471"/>
        <end position="2493"/>
    </location>
</feature>
<dbReference type="CDD" id="cd00014">
    <property type="entry name" value="CH_SF"/>
    <property type="match status" value="1"/>
</dbReference>
<dbReference type="Pfam" id="PF22901">
    <property type="entry name" value="dsrm_Ferlin"/>
    <property type="match status" value="1"/>
</dbReference>
<evidence type="ECO:0000256" key="7">
    <source>
        <dbReference type="ARBA" id="ARBA00023136"/>
    </source>
</evidence>
<evidence type="ECO:0000313" key="13">
    <source>
        <dbReference type="Proteomes" id="UP000267029"/>
    </source>
</evidence>
<feature type="domain" description="C2" evidence="10">
    <location>
        <begin position="740"/>
        <end position="867"/>
    </location>
</feature>
<name>A0A0R3U1K4_MESCO</name>
<gene>
    <name evidence="12" type="ORF">MCOS_LOCUS254</name>
</gene>
<dbReference type="InterPro" id="IPR037724">
    <property type="entry name" value="C2E_Ferlin"/>
</dbReference>
<dbReference type="Pfam" id="PF08151">
    <property type="entry name" value="FerI"/>
    <property type="match status" value="1"/>
</dbReference>
<dbReference type="InterPro" id="IPR012968">
    <property type="entry name" value="FerIin_dom"/>
</dbReference>
<dbReference type="Gene3D" id="2.60.40.150">
    <property type="entry name" value="C2 domain"/>
    <property type="match status" value="6"/>
</dbReference>
<evidence type="ECO:0000256" key="4">
    <source>
        <dbReference type="ARBA" id="ARBA00022737"/>
    </source>
</evidence>
<feature type="domain" description="C2" evidence="10">
    <location>
        <begin position="1543"/>
        <end position="1666"/>
    </location>
</feature>
<keyword evidence="4" id="KW-0677">Repeat</keyword>
<organism evidence="12 13">
    <name type="scientific">Mesocestoides corti</name>
    <name type="common">Flatworm</name>
    <dbReference type="NCBI Taxonomy" id="53468"/>
    <lineage>
        <taxon>Eukaryota</taxon>
        <taxon>Metazoa</taxon>
        <taxon>Spiralia</taxon>
        <taxon>Lophotrochozoa</taxon>
        <taxon>Platyhelminthes</taxon>
        <taxon>Cestoda</taxon>
        <taxon>Eucestoda</taxon>
        <taxon>Cyclophyllidea</taxon>
        <taxon>Mesocestoididae</taxon>
        <taxon>Mesocestoides</taxon>
    </lineage>
</organism>
<feature type="region of interest" description="Disordered" evidence="8">
    <location>
        <begin position="102"/>
        <end position="201"/>
    </location>
</feature>
<evidence type="ECO:0008006" key="14">
    <source>
        <dbReference type="Google" id="ProtNLM"/>
    </source>
</evidence>
<dbReference type="SUPFAM" id="SSF47576">
    <property type="entry name" value="Calponin-homology domain, CH-domain"/>
    <property type="match status" value="1"/>
</dbReference>
<dbReference type="CDD" id="cd08374">
    <property type="entry name" value="C2F_Ferlin"/>
    <property type="match status" value="1"/>
</dbReference>
<evidence type="ECO:0000313" key="12">
    <source>
        <dbReference type="EMBL" id="VDD74251.1"/>
    </source>
</evidence>